<keyword evidence="2" id="KW-1185">Reference proteome</keyword>
<sequence length="87" mass="9320">MWSETRSTSCPVAAPWGLHFTGFGTVESMSVLTSPERTVGCSTDWDLLLKFLRIKLQHDDVGLGGRALVPGRGRGARAGHAAVRPDA</sequence>
<protein>
    <submittedName>
        <fullName evidence="1">Uncharacterized protein</fullName>
    </submittedName>
</protein>
<comment type="caution">
    <text evidence="1">The sequence shown here is derived from an EMBL/GenBank/DDBJ whole genome shotgun (WGS) entry which is preliminary data.</text>
</comment>
<dbReference type="Proteomes" id="UP000299102">
    <property type="component" value="Unassembled WGS sequence"/>
</dbReference>
<evidence type="ECO:0000313" key="2">
    <source>
        <dbReference type="Proteomes" id="UP000299102"/>
    </source>
</evidence>
<accession>A0A4C1XCJ1</accession>
<gene>
    <name evidence="1" type="ORF">EVAR_51486_1</name>
</gene>
<dbReference type="AlphaFoldDB" id="A0A4C1XCJ1"/>
<reference evidence="1 2" key="1">
    <citation type="journal article" date="2019" name="Commun. Biol.">
        <title>The bagworm genome reveals a unique fibroin gene that provides high tensile strength.</title>
        <authorList>
            <person name="Kono N."/>
            <person name="Nakamura H."/>
            <person name="Ohtoshi R."/>
            <person name="Tomita M."/>
            <person name="Numata K."/>
            <person name="Arakawa K."/>
        </authorList>
    </citation>
    <scope>NUCLEOTIDE SEQUENCE [LARGE SCALE GENOMIC DNA]</scope>
</reference>
<organism evidence="1 2">
    <name type="scientific">Eumeta variegata</name>
    <name type="common">Bagworm moth</name>
    <name type="synonym">Eumeta japonica</name>
    <dbReference type="NCBI Taxonomy" id="151549"/>
    <lineage>
        <taxon>Eukaryota</taxon>
        <taxon>Metazoa</taxon>
        <taxon>Ecdysozoa</taxon>
        <taxon>Arthropoda</taxon>
        <taxon>Hexapoda</taxon>
        <taxon>Insecta</taxon>
        <taxon>Pterygota</taxon>
        <taxon>Neoptera</taxon>
        <taxon>Endopterygota</taxon>
        <taxon>Lepidoptera</taxon>
        <taxon>Glossata</taxon>
        <taxon>Ditrysia</taxon>
        <taxon>Tineoidea</taxon>
        <taxon>Psychidae</taxon>
        <taxon>Oiketicinae</taxon>
        <taxon>Eumeta</taxon>
    </lineage>
</organism>
<name>A0A4C1XCJ1_EUMVA</name>
<proteinExistence type="predicted"/>
<dbReference type="EMBL" id="BGZK01000800">
    <property type="protein sequence ID" value="GBP60923.1"/>
    <property type="molecule type" value="Genomic_DNA"/>
</dbReference>
<evidence type="ECO:0000313" key="1">
    <source>
        <dbReference type="EMBL" id="GBP60923.1"/>
    </source>
</evidence>